<feature type="chain" id="PRO_5017437591" description="Carboxypeptidase-like regulatory domain-containing protein" evidence="1">
    <location>
        <begin position="19"/>
        <end position="200"/>
    </location>
</feature>
<evidence type="ECO:0000256" key="1">
    <source>
        <dbReference type="SAM" id="SignalP"/>
    </source>
</evidence>
<sequence length="200" mass="23135">MKKLSTILLLFTCLTLAAQQEKFLIQGKVVDEYGESLPDVYIINLNTYEKDISHENGFFTLWVSPSDSLLFSHISFFRKVSKVSSLLINPTVKMESEHIGMKEIVVSPNQKTDMDRARDNMSFMNEYQVPPFQKINPDQNSPVITIMTEHNQVMRTEASSVSIFRFSPSDVMGRVIRRTKNKRVSDYDFTRKVKKPEENK</sequence>
<dbReference type="SUPFAM" id="SSF49464">
    <property type="entry name" value="Carboxypeptidase regulatory domain-like"/>
    <property type="match status" value="1"/>
</dbReference>
<accession>A0A399SW92</accession>
<dbReference type="Proteomes" id="UP000265926">
    <property type="component" value="Unassembled WGS sequence"/>
</dbReference>
<dbReference type="OrthoDB" id="1121187at2"/>
<protein>
    <recommendedName>
        <fullName evidence="4">Carboxypeptidase-like regulatory domain-containing protein</fullName>
    </recommendedName>
</protein>
<dbReference type="AlphaFoldDB" id="A0A399SW92"/>
<proteinExistence type="predicted"/>
<dbReference type="InterPro" id="IPR008969">
    <property type="entry name" value="CarboxyPept-like_regulatory"/>
</dbReference>
<keyword evidence="1" id="KW-0732">Signal</keyword>
<dbReference type="EMBL" id="QWGR01000016">
    <property type="protein sequence ID" value="RIJ46237.1"/>
    <property type="molecule type" value="Genomic_DNA"/>
</dbReference>
<keyword evidence="3" id="KW-1185">Reference proteome</keyword>
<name>A0A399SW92_9BACT</name>
<feature type="signal peptide" evidence="1">
    <location>
        <begin position="1"/>
        <end position="18"/>
    </location>
</feature>
<gene>
    <name evidence="2" type="ORF">D1614_19905</name>
</gene>
<comment type="caution">
    <text evidence="2">The sequence shown here is derived from an EMBL/GenBank/DDBJ whole genome shotgun (WGS) entry which is preliminary data.</text>
</comment>
<dbReference type="RefSeq" id="WP_119439741.1">
    <property type="nucleotide sequence ID" value="NZ_QWGR01000016.1"/>
</dbReference>
<evidence type="ECO:0000313" key="3">
    <source>
        <dbReference type="Proteomes" id="UP000265926"/>
    </source>
</evidence>
<evidence type="ECO:0008006" key="4">
    <source>
        <dbReference type="Google" id="ProtNLM"/>
    </source>
</evidence>
<organism evidence="2 3">
    <name type="scientific">Maribellus luteus</name>
    <dbReference type="NCBI Taxonomy" id="2305463"/>
    <lineage>
        <taxon>Bacteria</taxon>
        <taxon>Pseudomonadati</taxon>
        <taxon>Bacteroidota</taxon>
        <taxon>Bacteroidia</taxon>
        <taxon>Marinilabiliales</taxon>
        <taxon>Prolixibacteraceae</taxon>
        <taxon>Maribellus</taxon>
    </lineage>
</organism>
<reference evidence="2 3" key="1">
    <citation type="submission" date="2018-08" db="EMBL/GenBank/DDBJ databases">
        <title>Pallidiluteibacterium maritimus gen. nov., sp. nov., isolated from coastal sediment.</title>
        <authorList>
            <person name="Zhou L.Y."/>
        </authorList>
    </citation>
    <scope>NUCLEOTIDE SEQUENCE [LARGE SCALE GENOMIC DNA]</scope>
    <source>
        <strain evidence="2 3">XSD2</strain>
    </source>
</reference>
<evidence type="ECO:0000313" key="2">
    <source>
        <dbReference type="EMBL" id="RIJ46237.1"/>
    </source>
</evidence>